<sequence length="47" mass="5317">MPLPMNEARFQRSVGVLTRKGVVLPPLAQRFVELLRDGGGGKRRKER</sequence>
<proteinExistence type="predicted"/>
<accession>A0A934WLG6</accession>
<protein>
    <submittedName>
        <fullName evidence="1">Uncharacterized protein</fullName>
    </submittedName>
</protein>
<dbReference type="Proteomes" id="UP000630528">
    <property type="component" value="Unassembled WGS sequence"/>
</dbReference>
<dbReference type="AlphaFoldDB" id="A0A934WLG6"/>
<dbReference type="EMBL" id="JAEPWM010000001">
    <property type="protein sequence ID" value="MBK6005600.1"/>
    <property type="molecule type" value="Genomic_DNA"/>
</dbReference>
<reference evidence="1" key="2">
    <citation type="submission" date="2021-01" db="EMBL/GenBank/DDBJ databases">
        <authorList>
            <person name="Kang M."/>
        </authorList>
    </citation>
    <scope>NUCLEOTIDE SEQUENCE</scope>
    <source>
        <strain evidence="1">KACC 17527</strain>
    </source>
</reference>
<evidence type="ECO:0000313" key="1">
    <source>
        <dbReference type="EMBL" id="MBK6005600.1"/>
    </source>
</evidence>
<dbReference type="RefSeq" id="WP_201166924.1">
    <property type="nucleotide sequence ID" value="NZ_JAEPWM010000001.1"/>
</dbReference>
<organism evidence="1 2">
    <name type="scientific">Ramlibacter ginsenosidimutans</name>
    <dbReference type="NCBI Taxonomy" id="502333"/>
    <lineage>
        <taxon>Bacteria</taxon>
        <taxon>Pseudomonadati</taxon>
        <taxon>Pseudomonadota</taxon>
        <taxon>Betaproteobacteria</taxon>
        <taxon>Burkholderiales</taxon>
        <taxon>Comamonadaceae</taxon>
        <taxon>Ramlibacter</taxon>
    </lineage>
</organism>
<evidence type="ECO:0000313" key="2">
    <source>
        <dbReference type="Proteomes" id="UP000630528"/>
    </source>
</evidence>
<comment type="caution">
    <text evidence="1">The sequence shown here is derived from an EMBL/GenBank/DDBJ whole genome shotgun (WGS) entry which is preliminary data.</text>
</comment>
<keyword evidence="2" id="KW-1185">Reference proteome</keyword>
<name>A0A934WLG6_9BURK</name>
<gene>
    <name evidence="1" type="ORF">JJB11_05800</name>
</gene>
<reference evidence="1" key="1">
    <citation type="journal article" date="2012" name="J. Microbiol. Biotechnol.">
        <title>Ramlibacter ginsenosidimutans sp. nov., with ginsenoside-converting activity.</title>
        <authorList>
            <person name="Wang L."/>
            <person name="An D.S."/>
            <person name="Kim S.G."/>
            <person name="Jin F.X."/>
            <person name="Kim S.C."/>
            <person name="Lee S.T."/>
            <person name="Im W.T."/>
        </authorList>
    </citation>
    <scope>NUCLEOTIDE SEQUENCE</scope>
    <source>
        <strain evidence="1">KACC 17527</strain>
    </source>
</reference>